<dbReference type="AlphaFoldDB" id="A0A1L7XNC3"/>
<dbReference type="Gene3D" id="1.25.40.20">
    <property type="entry name" value="Ankyrin repeat-containing domain"/>
    <property type="match status" value="2"/>
</dbReference>
<evidence type="ECO:0000256" key="2">
    <source>
        <dbReference type="SAM" id="MobiDB-lite"/>
    </source>
</evidence>
<feature type="domain" description="Clr5" evidence="3">
    <location>
        <begin position="142"/>
        <end position="189"/>
    </location>
</feature>
<dbReference type="SMART" id="SM00248">
    <property type="entry name" value="ANK"/>
    <property type="match status" value="4"/>
</dbReference>
<dbReference type="InterPro" id="IPR025676">
    <property type="entry name" value="Clr5_dom"/>
</dbReference>
<dbReference type="PROSITE" id="PS50088">
    <property type="entry name" value="ANK_REPEAT"/>
    <property type="match status" value="1"/>
</dbReference>
<dbReference type="Proteomes" id="UP000184330">
    <property type="component" value="Unassembled WGS sequence"/>
</dbReference>
<evidence type="ECO:0000259" key="3">
    <source>
        <dbReference type="Pfam" id="PF14420"/>
    </source>
</evidence>
<sequence length="882" mass="99702">MDSFGDDMRFEMEEAPPHSHPQTSLEPSSFYTTRIDSQGSITLPQGFPALDERLNDSMDFAWAEPLAIFPPETSLLCPTIYANGSIMPPDHTSAHNFSSFRQNNVSSQSQNVLPDLDQPFNRQRPAQISTRKRAPKAPTMSAKNWKPHKDRIRQLYVSEGKSIEELREIMNKELGITATLRQYKVQIQQMKLERNVKAKERKAVVKHIQHRAHAIGKKSSHVRIRGHEINQEKLFRWAKENLMDQPSMSATPPSPLPSCISIYTNSVCETLKQASPVILKHQRLVNGFTTAGNMTSTLIQRLLKYAQSPKHMIESQEARAVFNDLQLILRNDYTAGKRWNENHWNPAVKEDIIQVRNLMNVTQALHPETRKLVLVNEIRDQDTDLSKITNSHAAWMTPYGKVQASFWAVSNDSNLNTRGDSTRTADKTVAARLAIVPSSIGTFPFRVVFDFTPHLDPSATITYQAMIPNGSEVFEIASFGEVKELIELLEKGTASLTDRDEEGRSLLNYAITDSNVELCKFLVDKKADINAIEPCRDGFIGPIHSINSSNEAEIEEIQRHKTAQCTRIMLQAGADLSLECDQGGGIWHNAFIDAVDSRSLETLKHILDFEEPFISRNGIYKSRWGECSALTYLAHDCGYETDETIDVVDKAILLLNRKADISCRDEIGDTVLHTLLKCTRGRDLVLSFKAPKDLLMIFITAGADVYAFNDDGETPSMVASEYGREDEWIEALELCGYDPEEVLASCIHRPTREYQTSKLSFQEYCQQRQQRQHPGRFEEDDHEEIRVITDNTECVVDGGGNMEIFGGVECADYGMNIGLDIEGNKHTYNAEEMVDHQVLGLDDIVDNDIEGIDVNFDDWLDNGMDFMQSFTDFGMFLDSPFE</sequence>
<evidence type="ECO:0000256" key="1">
    <source>
        <dbReference type="PROSITE-ProRule" id="PRU00023"/>
    </source>
</evidence>
<accession>A0A1L7XNC3</accession>
<dbReference type="PROSITE" id="PS50297">
    <property type="entry name" value="ANK_REP_REGION"/>
    <property type="match status" value="1"/>
</dbReference>
<name>A0A1L7XNC3_9HELO</name>
<feature type="repeat" description="ANK" evidence="1">
    <location>
        <begin position="502"/>
        <end position="534"/>
    </location>
</feature>
<dbReference type="InterPro" id="IPR036770">
    <property type="entry name" value="Ankyrin_rpt-contain_sf"/>
</dbReference>
<dbReference type="EMBL" id="FJOG01000038">
    <property type="protein sequence ID" value="CZR66539.1"/>
    <property type="molecule type" value="Genomic_DNA"/>
</dbReference>
<dbReference type="STRING" id="576137.A0A1L7XNC3"/>
<protein>
    <recommendedName>
        <fullName evidence="3">Clr5 domain-containing protein</fullName>
    </recommendedName>
</protein>
<dbReference type="PANTHER" id="PTHR38788:SF3">
    <property type="entry name" value="CLR5 DOMAIN-CONTAINING PROTEIN"/>
    <property type="match status" value="1"/>
</dbReference>
<gene>
    <name evidence="4" type="ORF">PAC_16440</name>
</gene>
<reference evidence="4 5" key="1">
    <citation type="submission" date="2016-03" db="EMBL/GenBank/DDBJ databases">
        <authorList>
            <person name="Ploux O."/>
        </authorList>
    </citation>
    <scope>NUCLEOTIDE SEQUENCE [LARGE SCALE GENOMIC DNA]</scope>
    <source>
        <strain evidence="4 5">UAMH 11012</strain>
    </source>
</reference>
<evidence type="ECO:0000313" key="4">
    <source>
        <dbReference type="EMBL" id="CZR66539.1"/>
    </source>
</evidence>
<keyword evidence="1" id="KW-0040">ANK repeat</keyword>
<dbReference type="Pfam" id="PF14420">
    <property type="entry name" value="Clr5"/>
    <property type="match status" value="1"/>
</dbReference>
<dbReference type="OrthoDB" id="539213at2759"/>
<feature type="region of interest" description="Disordered" evidence="2">
    <location>
        <begin position="125"/>
        <end position="145"/>
    </location>
</feature>
<keyword evidence="5" id="KW-1185">Reference proteome</keyword>
<dbReference type="PANTHER" id="PTHR38788">
    <property type="entry name" value="CLR5 DOMAIN-CONTAINING PROTEIN"/>
    <property type="match status" value="1"/>
</dbReference>
<proteinExistence type="predicted"/>
<organism evidence="4 5">
    <name type="scientific">Phialocephala subalpina</name>
    <dbReference type="NCBI Taxonomy" id="576137"/>
    <lineage>
        <taxon>Eukaryota</taxon>
        <taxon>Fungi</taxon>
        <taxon>Dikarya</taxon>
        <taxon>Ascomycota</taxon>
        <taxon>Pezizomycotina</taxon>
        <taxon>Leotiomycetes</taxon>
        <taxon>Helotiales</taxon>
        <taxon>Mollisiaceae</taxon>
        <taxon>Phialocephala</taxon>
        <taxon>Phialocephala fortinii species complex</taxon>
    </lineage>
</organism>
<dbReference type="InterPro" id="IPR002110">
    <property type="entry name" value="Ankyrin_rpt"/>
</dbReference>
<evidence type="ECO:0000313" key="5">
    <source>
        <dbReference type="Proteomes" id="UP000184330"/>
    </source>
</evidence>
<dbReference type="SUPFAM" id="SSF48403">
    <property type="entry name" value="Ankyrin repeat"/>
    <property type="match status" value="1"/>
</dbReference>